<feature type="non-terminal residue" evidence="1">
    <location>
        <position position="1"/>
    </location>
</feature>
<gene>
    <name evidence="1" type="ORF">HKB16_03110</name>
</gene>
<dbReference type="Pfam" id="PF12531">
    <property type="entry name" value="DUF3731"/>
    <property type="match status" value="1"/>
</dbReference>
<dbReference type="AlphaFoldDB" id="A0A7Y0XB35"/>
<dbReference type="Proteomes" id="UP000518904">
    <property type="component" value="Unassembled WGS sequence"/>
</dbReference>
<protein>
    <submittedName>
        <fullName evidence="1">Uncharacterized protein</fullName>
    </submittedName>
</protein>
<sequence length="29" mass="3162">VEEVKELSESESKRIFGDALPSGLTLVNN</sequence>
<evidence type="ECO:0000313" key="2">
    <source>
        <dbReference type="Proteomes" id="UP000518904"/>
    </source>
</evidence>
<name>A0A7Y0XB35_VIBPH</name>
<organism evidence="1 2">
    <name type="scientific">Vibrio parahaemolyticus</name>
    <dbReference type="NCBI Taxonomy" id="670"/>
    <lineage>
        <taxon>Bacteria</taxon>
        <taxon>Pseudomonadati</taxon>
        <taxon>Pseudomonadota</taxon>
        <taxon>Gammaproteobacteria</taxon>
        <taxon>Vibrionales</taxon>
        <taxon>Vibrionaceae</taxon>
        <taxon>Vibrio</taxon>
    </lineage>
</organism>
<evidence type="ECO:0000313" key="1">
    <source>
        <dbReference type="EMBL" id="NMU81864.1"/>
    </source>
</evidence>
<accession>A0A7Y0XB35</accession>
<dbReference type="InterPro" id="IPR021030">
    <property type="entry name" value="DUF3731"/>
</dbReference>
<reference evidence="1 2" key="1">
    <citation type="submission" date="2020-04" db="EMBL/GenBank/DDBJ databases">
        <title>Whole-genome sequencing of Vibrio spp. from China reveals different genetic environments of blaCTX-M-14 among diverse lineages.</title>
        <authorList>
            <person name="Zheng Z."/>
            <person name="Ye L."/>
            <person name="Chen S."/>
        </authorList>
    </citation>
    <scope>NUCLEOTIDE SEQUENCE [LARGE SCALE GENOMIC DNA]</scope>
    <source>
        <strain evidence="1 2">Vb0551</strain>
    </source>
</reference>
<proteinExistence type="predicted"/>
<comment type="caution">
    <text evidence="1">The sequence shown here is derived from an EMBL/GenBank/DDBJ whole genome shotgun (WGS) entry which is preliminary data.</text>
</comment>
<dbReference type="EMBL" id="JABCLB010000335">
    <property type="protein sequence ID" value="NMU81864.1"/>
    <property type="molecule type" value="Genomic_DNA"/>
</dbReference>